<dbReference type="GO" id="GO:0016746">
    <property type="term" value="F:acyltransferase activity"/>
    <property type="evidence" value="ECO:0007669"/>
    <property type="project" value="UniProtKB-KW"/>
</dbReference>
<name>A0ABY3T2I7_9GAMM</name>
<dbReference type="Proteomes" id="UP001054801">
    <property type="component" value="Chromosome"/>
</dbReference>
<dbReference type="PROSITE" id="PS51186">
    <property type="entry name" value="GNAT"/>
    <property type="match status" value="1"/>
</dbReference>
<evidence type="ECO:0000313" key="3">
    <source>
        <dbReference type="Proteomes" id="UP001054801"/>
    </source>
</evidence>
<reference evidence="2" key="1">
    <citation type="journal article" date="2022" name="Microorganisms">
        <title>Two New Species of Filamentous Sulfur Bacteria of the Genus Thiothrix, Thiothrix winogradskyi sp. nov. and 'Candidatus Thiothrix sulfatifontis' sp. nov.</title>
        <authorList>
            <person name="Ravin N.V."/>
            <person name="Rossetti S."/>
            <person name="Beletsky A.V."/>
            <person name="Kadnikov V.V."/>
            <person name="Rudenko T.S."/>
            <person name="Smolyakov D.D."/>
            <person name="Moskvitina M.I."/>
            <person name="Gureeva M.V."/>
            <person name="Mardanov A.V."/>
            <person name="Grabovich M.Y."/>
        </authorList>
    </citation>
    <scope>NUCLEOTIDE SEQUENCE</scope>
    <source>
        <strain evidence="2">CT3</strain>
    </source>
</reference>
<feature type="domain" description="N-acetyltransferase" evidence="1">
    <location>
        <begin position="12"/>
        <end position="154"/>
    </location>
</feature>
<dbReference type="SUPFAM" id="SSF55729">
    <property type="entry name" value="Acyl-CoA N-acyltransferases (Nat)"/>
    <property type="match status" value="1"/>
</dbReference>
<keyword evidence="2" id="KW-0012">Acyltransferase</keyword>
<dbReference type="InterPro" id="IPR016181">
    <property type="entry name" value="Acyl_CoA_acyltransferase"/>
</dbReference>
<dbReference type="Pfam" id="PF13673">
    <property type="entry name" value="Acetyltransf_10"/>
    <property type="match status" value="1"/>
</dbReference>
<dbReference type="Gene3D" id="3.40.630.30">
    <property type="match status" value="1"/>
</dbReference>
<gene>
    <name evidence="2" type="ORF">L2Y54_01370</name>
</gene>
<dbReference type="InterPro" id="IPR000182">
    <property type="entry name" value="GNAT_dom"/>
</dbReference>
<accession>A0ABY3T2I7</accession>
<keyword evidence="2" id="KW-0808">Transferase</keyword>
<dbReference type="EMBL" id="CP091244">
    <property type="protein sequence ID" value="UJS24713.1"/>
    <property type="molecule type" value="Genomic_DNA"/>
</dbReference>
<evidence type="ECO:0000259" key="1">
    <source>
        <dbReference type="PROSITE" id="PS51186"/>
    </source>
</evidence>
<proteinExistence type="predicted"/>
<keyword evidence="3" id="KW-1185">Reference proteome</keyword>
<protein>
    <submittedName>
        <fullName evidence="2">GNAT family N-acetyltransferase</fullName>
        <ecNumber evidence="2">2.3.1.-</ecNumber>
    </submittedName>
</protein>
<organism evidence="2 3">
    <name type="scientific">Thiothrix winogradskyi</name>
    <dbReference type="NCBI Taxonomy" id="96472"/>
    <lineage>
        <taxon>Bacteria</taxon>
        <taxon>Pseudomonadati</taxon>
        <taxon>Pseudomonadota</taxon>
        <taxon>Gammaproteobacteria</taxon>
        <taxon>Thiotrichales</taxon>
        <taxon>Thiotrichaceae</taxon>
        <taxon>Thiothrix</taxon>
    </lineage>
</organism>
<evidence type="ECO:0000313" key="2">
    <source>
        <dbReference type="EMBL" id="UJS24713.1"/>
    </source>
</evidence>
<sequence length="155" mass="17772">MNAIHNLDIHCNRLETLSPLQLHAIMLARQTVFIDEQRICCADTDQHDLHAWHLTAWHEGKLAAYLRILDPGEKYPEPAIGRVLTTQAYRRIGLGKRIMQVAIDHCTRLYPAQAIRISAQTHLETFYTRLGFITLGEQYLEEGVPHYAMLRTADA</sequence>
<dbReference type="CDD" id="cd04301">
    <property type="entry name" value="NAT_SF"/>
    <property type="match status" value="1"/>
</dbReference>
<dbReference type="EC" id="2.3.1.-" evidence="2"/>
<dbReference type="RefSeq" id="WP_236499380.1">
    <property type="nucleotide sequence ID" value="NZ_CP091244.1"/>
</dbReference>